<evidence type="ECO:0000256" key="1">
    <source>
        <dbReference type="SAM" id="SignalP"/>
    </source>
</evidence>
<feature type="signal peptide" evidence="1">
    <location>
        <begin position="1"/>
        <end position="23"/>
    </location>
</feature>
<dbReference type="AlphaFoldDB" id="A0A8H6VLZ6"/>
<keyword evidence="3" id="KW-1185">Reference proteome</keyword>
<organism evidence="2 3">
    <name type="scientific">Pseudocercospora fuligena</name>
    <dbReference type="NCBI Taxonomy" id="685502"/>
    <lineage>
        <taxon>Eukaryota</taxon>
        <taxon>Fungi</taxon>
        <taxon>Dikarya</taxon>
        <taxon>Ascomycota</taxon>
        <taxon>Pezizomycotina</taxon>
        <taxon>Dothideomycetes</taxon>
        <taxon>Dothideomycetidae</taxon>
        <taxon>Mycosphaerellales</taxon>
        <taxon>Mycosphaerellaceae</taxon>
        <taxon>Pseudocercospora</taxon>
    </lineage>
</organism>
<dbReference type="EMBL" id="JABCIY010000024">
    <property type="protein sequence ID" value="KAF7196690.1"/>
    <property type="molecule type" value="Genomic_DNA"/>
</dbReference>
<name>A0A8H6VLZ6_9PEZI</name>
<gene>
    <name evidence="2" type="ORF">HII31_02060</name>
</gene>
<keyword evidence="1" id="KW-0732">Signal</keyword>
<evidence type="ECO:0000313" key="2">
    <source>
        <dbReference type="EMBL" id="KAF7196690.1"/>
    </source>
</evidence>
<accession>A0A8H6VLZ6</accession>
<dbReference type="Proteomes" id="UP000660729">
    <property type="component" value="Unassembled WGS sequence"/>
</dbReference>
<comment type="caution">
    <text evidence="2">The sequence shown here is derived from an EMBL/GenBank/DDBJ whole genome shotgun (WGS) entry which is preliminary data.</text>
</comment>
<evidence type="ECO:0000313" key="3">
    <source>
        <dbReference type="Proteomes" id="UP000660729"/>
    </source>
</evidence>
<feature type="chain" id="PRO_5034620561" evidence="1">
    <location>
        <begin position="24"/>
        <end position="118"/>
    </location>
</feature>
<reference evidence="2" key="1">
    <citation type="submission" date="2020-04" db="EMBL/GenBank/DDBJ databases">
        <title>Draft genome resource of the tomato pathogen Pseudocercospora fuligena.</title>
        <authorList>
            <person name="Zaccaron A."/>
        </authorList>
    </citation>
    <scope>NUCLEOTIDE SEQUENCE</scope>
    <source>
        <strain evidence="2">PF001</strain>
    </source>
</reference>
<sequence length="118" mass="13436">MYKVRDLLIHYILLIISASLSSAVKYRIDRDHYGQHGYHILDNIENEYDFSYARITAGAQRYEDARNSRRQVVQGSTTYQQTTTTTFIGTDGFTTAPYATNGQQCSTISNNIMAVRDP</sequence>
<protein>
    <submittedName>
        <fullName evidence="2">Uncharacterized protein</fullName>
    </submittedName>
</protein>
<proteinExistence type="predicted"/>